<evidence type="ECO:0000313" key="3">
    <source>
        <dbReference type="EMBL" id="CAB4655827.1"/>
    </source>
</evidence>
<organism evidence="3">
    <name type="scientific">freshwater metagenome</name>
    <dbReference type="NCBI Taxonomy" id="449393"/>
    <lineage>
        <taxon>unclassified sequences</taxon>
        <taxon>metagenomes</taxon>
        <taxon>ecological metagenomes</taxon>
    </lineage>
</organism>
<dbReference type="AlphaFoldDB" id="A0A6J6L1E3"/>
<dbReference type="EMBL" id="CAEZWB010000167">
    <property type="protein sequence ID" value="CAB4655827.1"/>
    <property type="molecule type" value="Genomic_DNA"/>
</dbReference>
<reference evidence="3" key="1">
    <citation type="submission" date="2020-05" db="EMBL/GenBank/DDBJ databases">
        <authorList>
            <person name="Chiriac C."/>
            <person name="Salcher M."/>
            <person name="Ghai R."/>
            <person name="Kavagutti S V."/>
        </authorList>
    </citation>
    <scope>NUCLEOTIDE SEQUENCE</scope>
</reference>
<keyword evidence="1" id="KW-0472">Membrane</keyword>
<feature type="domain" description="TadE-like" evidence="2">
    <location>
        <begin position="6"/>
        <end position="48"/>
    </location>
</feature>
<proteinExistence type="predicted"/>
<dbReference type="Pfam" id="PF07811">
    <property type="entry name" value="TadE"/>
    <property type="match status" value="1"/>
</dbReference>
<feature type="transmembrane region" description="Helical" evidence="1">
    <location>
        <begin position="12"/>
        <end position="30"/>
    </location>
</feature>
<keyword evidence="1" id="KW-1133">Transmembrane helix</keyword>
<keyword evidence="1" id="KW-0812">Transmembrane</keyword>
<name>A0A6J6L1E3_9ZZZZ</name>
<evidence type="ECO:0000256" key="1">
    <source>
        <dbReference type="SAM" id="Phobius"/>
    </source>
</evidence>
<evidence type="ECO:0000259" key="2">
    <source>
        <dbReference type="Pfam" id="PF07811"/>
    </source>
</evidence>
<sequence>MKTDRGSATVELVLLAPVLVVLALFVVYAGRGAEALTQVRHSADQGARAASLVRVSRMETVGSAAVLADLQLSGMSCVNPQINVAVDTDSVVRSVLVEVECVVNQTGLGLIGLSERVVTAQSIEVIDRWRAEP</sequence>
<gene>
    <name evidence="3" type="ORF">UFOPK2166_01086</name>
</gene>
<accession>A0A6J6L1E3</accession>
<dbReference type="InterPro" id="IPR012495">
    <property type="entry name" value="TadE-like_dom"/>
</dbReference>
<protein>
    <submittedName>
        <fullName evidence="3">Unannotated protein</fullName>
    </submittedName>
</protein>